<dbReference type="InterPro" id="IPR039794">
    <property type="entry name" value="Gtb1-like"/>
</dbReference>
<evidence type="ECO:0000259" key="3">
    <source>
        <dbReference type="Pfam" id="PF12999"/>
    </source>
</evidence>
<sequence>MARGSESLRQRAPILPVTMPSSDCESDDTSTNRRKPSRPAQTNKPQRRRRRQKISRRWEYLCQIIFVFLGLVFAIAILLNRRIHPHTPSIWSMLRAMMRMMPLPPIPQQAPNRVEYNFKCKSHPHIMGMLNDDYCDCLDGSDEPNTSACSNVLVGLKVFPCDQSVIKRSSELIGDDANRGSFEVDEGIMIFASRVRDGVIDCPNAADEENSTP</sequence>
<evidence type="ECO:0000256" key="1">
    <source>
        <dbReference type="SAM" id="MobiDB-lite"/>
    </source>
</evidence>
<feature type="domain" description="Glucosidase II beta subunit N-terminal" evidence="3">
    <location>
        <begin position="114"/>
        <end position="152"/>
    </location>
</feature>
<dbReference type="PANTHER" id="PTHR12630:SF1">
    <property type="entry name" value="GLUCOSIDASE 2 SUBUNIT BETA"/>
    <property type="match status" value="1"/>
</dbReference>
<dbReference type="Pfam" id="PF12999">
    <property type="entry name" value="PRKCSH-like"/>
    <property type="match status" value="1"/>
</dbReference>
<dbReference type="PANTHER" id="PTHR12630">
    <property type="entry name" value="N-LINKED OLIGOSACCHARIDE PROCESSING"/>
    <property type="match status" value="1"/>
</dbReference>
<feature type="region of interest" description="Disordered" evidence="1">
    <location>
        <begin position="1"/>
        <end position="50"/>
    </location>
</feature>
<evidence type="ECO:0000256" key="2">
    <source>
        <dbReference type="SAM" id="Phobius"/>
    </source>
</evidence>
<proteinExistence type="predicted"/>
<organism evidence="4 5">
    <name type="scientific">Cyclotella atomus</name>
    <dbReference type="NCBI Taxonomy" id="382360"/>
    <lineage>
        <taxon>Eukaryota</taxon>
        <taxon>Sar</taxon>
        <taxon>Stramenopiles</taxon>
        <taxon>Ochrophyta</taxon>
        <taxon>Bacillariophyta</taxon>
        <taxon>Coscinodiscophyceae</taxon>
        <taxon>Thalassiosirophycidae</taxon>
        <taxon>Stephanodiscales</taxon>
        <taxon>Stephanodiscaceae</taxon>
        <taxon>Cyclotella</taxon>
    </lineage>
</organism>
<gene>
    <name evidence="4" type="ORF">ACHAWO_006607</name>
</gene>
<dbReference type="Proteomes" id="UP001530400">
    <property type="component" value="Unassembled WGS sequence"/>
</dbReference>
<keyword evidence="2" id="KW-0812">Transmembrane</keyword>
<dbReference type="InterPro" id="IPR028146">
    <property type="entry name" value="PRKCSH_N"/>
</dbReference>
<feature type="transmembrane region" description="Helical" evidence="2">
    <location>
        <begin position="58"/>
        <end position="79"/>
    </location>
</feature>
<accession>A0ABD3NCR4</accession>
<evidence type="ECO:0000313" key="5">
    <source>
        <dbReference type="Proteomes" id="UP001530400"/>
    </source>
</evidence>
<dbReference type="AlphaFoldDB" id="A0ABD3NCR4"/>
<comment type="caution">
    <text evidence="4">The sequence shown here is derived from an EMBL/GenBank/DDBJ whole genome shotgun (WGS) entry which is preliminary data.</text>
</comment>
<keyword evidence="2" id="KW-1133">Transmembrane helix</keyword>
<keyword evidence="5" id="KW-1185">Reference proteome</keyword>
<evidence type="ECO:0000313" key="4">
    <source>
        <dbReference type="EMBL" id="KAL3773808.1"/>
    </source>
</evidence>
<reference evidence="4 5" key="1">
    <citation type="submission" date="2024-10" db="EMBL/GenBank/DDBJ databases">
        <title>Updated reference genomes for cyclostephanoid diatoms.</title>
        <authorList>
            <person name="Roberts W.R."/>
            <person name="Alverson A.J."/>
        </authorList>
    </citation>
    <scope>NUCLEOTIDE SEQUENCE [LARGE SCALE GENOMIC DNA]</scope>
    <source>
        <strain evidence="4 5">AJA010-31</strain>
    </source>
</reference>
<dbReference type="EMBL" id="JALLPJ020001219">
    <property type="protein sequence ID" value="KAL3773808.1"/>
    <property type="molecule type" value="Genomic_DNA"/>
</dbReference>
<name>A0ABD3NCR4_9STRA</name>
<keyword evidence="2" id="KW-0472">Membrane</keyword>
<protein>
    <recommendedName>
        <fullName evidence="3">Glucosidase II beta subunit N-terminal domain-containing protein</fullName>
    </recommendedName>
</protein>